<evidence type="ECO:0000313" key="2">
    <source>
        <dbReference type="EMBL" id="CAA7015714.1"/>
    </source>
</evidence>
<dbReference type="Proteomes" id="UP000467841">
    <property type="component" value="Unassembled WGS sequence"/>
</dbReference>
<feature type="compositionally biased region" description="Basic and acidic residues" evidence="1">
    <location>
        <begin position="132"/>
        <end position="154"/>
    </location>
</feature>
<protein>
    <submittedName>
        <fullName evidence="2">Uncharacterized protein</fullName>
    </submittedName>
</protein>
<sequence>MAGVLLWRTRMLAEGRLGCLKFIPAWGFRVRSSPLGPISTKLLNIILCLAGSSPRWSRSTRRRFGQLRTKPLCCGGAGDGQDVDTMVADLQQDKLVLESKVAALNREIVKTLGLQEVADKLRAQVSDLEEKARRDAEASAAEMERLRRSRRESVEAAVTQPLWGGGKSTKLSSTFVKKIRGVDLNFDAMEEKLAAKLAKSIADGDAIDEVVIDDDDFAPPNSLKRLVLPGSPSRRDGGGADPGAGPSTSGAKSA</sequence>
<comment type="caution">
    <text evidence="2">The sequence shown here is derived from an EMBL/GenBank/DDBJ whole genome shotgun (WGS) entry which is preliminary data.</text>
</comment>
<dbReference type="AlphaFoldDB" id="A0A6D2HMB9"/>
<feature type="compositionally biased region" description="Low complexity" evidence="1">
    <location>
        <begin position="243"/>
        <end position="254"/>
    </location>
</feature>
<reference evidence="2" key="1">
    <citation type="submission" date="2020-01" db="EMBL/GenBank/DDBJ databases">
        <authorList>
            <person name="Mishra B."/>
        </authorList>
    </citation>
    <scope>NUCLEOTIDE SEQUENCE [LARGE SCALE GENOMIC DNA]</scope>
</reference>
<feature type="region of interest" description="Disordered" evidence="1">
    <location>
        <begin position="132"/>
        <end position="157"/>
    </location>
</feature>
<evidence type="ECO:0000256" key="1">
    <source>
        <dbReference type="SAM" id="MobiDB-lite"/>
    </source>
</evidence>
<keyword evidence="3" id="KW-1185">Reference proteome</keyword>
<organism evidence="2 3">
    <name type="scientific">Microthlaspi erraticum</name>
    <dbReference type="NCBI Taxonomy" id="1685480"/>
    <lineage>
        <taxon>Eukaryota</taxon>
        <taxon>Viridiplantae</taxon>
        <taxon>Streptophyta</taxon>
        <taxon>Embryophyta</taxon>
        <taxon>Tracheophyta</taxon>
        <taxon>Spermatophyta</taxon>
        <taxon>Magnoliopsida</taxon>
        <taxon>eudicotyledons</taxon>
        <taxon>Gunneridae</taxon>
        <taxon>Pentapetalae</taxon>
        <taxon>rosids</taxon>
        <taxon>malvids</taxon>
        <taxon>Brassicales</taxon>
        <taxon>Brassicaceae</taxon>
        <taxon>Coluteocarpeae</taxon>
        <taxon>Microthlaspi</taxon>
    </lineage>
</organism>
<gene>
    <name evidence="2" type="ORF">MERR_LOCUS2949</name>
</gene>
<accession>A0A6D2HMB9</accession>
<proteinExistence type="predicted"/>
<name>A0A6D2HMB9_9BRAS</name>
<feature type="region of interest" description="Disordered" evidence="1">
    <location>
        <begin position="212"/>
        <end position="254"/>
    </location>
</feature>
<evidence type="ECO:0000313" key="3">
    <source>
        <dbReference type="Proteomes" id="UP000467841"/>
    </source>
</evidence>
<dbReference type="EMBL" id="CACVBM020000199">
    <property type="protein sequence ID" value="CAA7015714.1"/>
    <property type="molecule type" value="Genomic_DNA"/>
</dbReference>